<dbReference type="GO" id="GO:0005840">
    <property type="term" value="C:ribosome"/>
    <property type="evidence" value="ECO:0007669"/>
    <property type="project" value="UniProtKB-KW"/>
</dbReference>
<dbReference type="InterPro" id="IPR000182">
    <property type="entry name" value="GNAT_dom"/>
</dbReference>
<dbReference type="Gene3D" id="3.40.630.30">
    <property type="match status" value="1"/>
</dbReference>
<dbReference type="InterPro" id="IPR016181">
    <property type="entry name" value="Acyl_CoA_acyltransferase"/>
</dbReference>
<protein>
    <submittedName>
        <fullName evidence="2">Ribosomal protein S18 acetylase RimI</fullName>
    </submittedName>
</protein>
<dbReference type="GO" id="GO:0016747">
    <property type="term" value="F:acyltransferase activity, transferring groups other than amino-acyl groups"/>
    <property type="evidence" value="ECO:0007669"/>
    <property type="project" value="InterPro"/>
</dbReference>
<name>A0A1N7MFP9_9FLAO</name>
<feature type="domain" description="N-acetyltransferase" evidence="1">
    <location>
        <begin position="2"/>
        <end position="143"/>
    </location>
</feature>
<proteinExistence type="predicted"/>
<reference evidence="3" key="1">
    <citation type="submission" date="2017-01" db="EMBL/GenBank/DDBJ databases">
        <authorList>
            <person name="Varghese N."/>
            <person name="Submissions S."/>
        </authorList>
    </citation>
    <scope>NUCLEOTIDE SEQUENCE [LARGE SCALE GENOMIC DNA]</scope>
    <source>
        <strain evidence="3">DSM 23145</strain>
    </source>
</reference>
<dbReference type="STRING" id="713588.SAMN05421789_108134"/>
<accession>A0A1N7MFP9</accession>
<keyword evidence="2" id="KW-0687">Ribonucleoprotein</keyword>
<dbReference type="SUPFAM" id="SSF55729">
    <property type="entry name" value="Acyl-CoA N-acyltransferases (Nat)"/>
    <property type="match status" value="1"/>
</dbReference>
<evidence type="ECO:0000313" key="2">
    <source>
        <dbReference type="EMBL" id="SIS84779.1"/>
    </source>
</evidence>
<dbReference type="OrthoDB" id="9127144at2"/>
<gene>
    <name evidence="2" type="ORF">SAMN05421789_108134</name>
</gene>
<dbReference type="AlphaFoldDB" id="A0A1N7MFP9"/>
<dbReference type="RefSeq" id="WP_084566497.1">
    <property type="nucleotide sequence ID" value="NZ_FTOI01000008.1"/>
</dbReference>
<sequence length="173" mass="20493">MIWFEELQTRKKLSRIFSAYESTFPEDERRDKDQFLSLIENPDCFIFAVKSDDDFVGYLILWKLEDFYFLEHFEVFEEFRNLKLGSQILSELQEKFGNIVLESEPNSLGELAERRINFYVRNGFSVISEEYIQPSYGAGKNAIRLFLLSNYAIAEVKAIQNQIFSKVYLFQKT</sequence>
<keyword evidence="2" id="KW-0689">Ribosomal protein</keyword>
<dbReference type="CDD" id="cd04301">
    <property type="entry name" value="NAT_SF"/>
    <property type="match status" value="1"/>
</dbReference>
<dbReference type="EMBL" id="FTOI01000008">
    <property type="protein sequence ID" value="SIS84779.1"/>
    <property type="molecule type" value="Genomic_DNA"/>
</dbReference>
<dbReference type="Pfam" id="PF00583">
    <property type="entry name" value="Acetyltransf_1"/>
    <property type="match status" value="1"/>
</dbReference>
<organism evidence="2 3">
    <name type="scientific">Kaistella chaponensis</name>
    <dbReference type="NCBI Taxonomy" id="713588"/>
    <lineage>
        <taxon>Bacteria</taxon>
        <taxon>Pseudomonadati</taxon>
        <taxon>Bacteroidota</taxon>
        <taxon>Flavobacteriia</taxon>
        <taxon>Flavobacteriales</taxon>
        <taxon>Weeksellaceae</taxon>
        <taxon>Chryseobacterium group</taxon>
        <taxon>Kaistella</taxon>
    </lineage>
</organism>
<dbReference type="PROSITE" id="PS51186">
    <property type="entry name" value="GNAT"/>
    <property type="match status" value="1"/>
</dbReference>
<evidence type="ECO:0000313" key="3">
    <source>
        <dbReference type="Proteomes" id="UP000185839"/>
    </source>
</evidence>
<dbReference type="Proteomes" id="UP000185839">
    <property type="component" value="Unassembled WGS sequence"/>
</dbReference>
<evidence type="ECO:0000259" key="1">
    <source>
        <dbReference type="PROSITE" id="PS51186"/>
    </source>
</evidence>
<keyword evidence="3" id="KW-1185">Reference proteome</keyword>